<name>A0A2T3BG86_AMORE</name>
<dbReference type="PROSITE" id="PS00018">
    <property type="entry name" value="EF_HAND_1"/>
    <property type="match status" value="1"/>
</dbReference>
<dbReference type="GeneID" id="36576639"/>
<evidence type="ECO:0000313" key="3">
    <source>
        <dbReference type="EMBL" id="PSS28437.1"/>
    </source>
</evidence>
<gene>
    <name evidence="3" type="ORF">M430DRAFT_55765</name>
</gene>
<dbReference type="InterPro" id="IPR007484">
    <property type="entry name" value="Peptidase_M28"/>
</dbReference>
<proteinExistence type="inferred from homology"/>
<reference evidence="3 4" key="1">
    <citation type="journal article" date="2018" name="New Phytol.">
        <title>Comparative genomics and transcriptomics depict ericoid mycorrhizal fungi as versatile saprotrophs and plant mutualists.</title>
        <authorList>
            <person name="Martino E."/>
            <person name="Morin E."/>
            <person name="Grelet G.A."/>
            <person name="Kuo A."/>
            <person name="Kohler A."/>
            <person name="Daghino S."/>
            <person name="Barry K.W."/>
            <person name="Cichocki N."/>
            <person name="Clum A."/>
            <person name="Dockter R.B."/>
            <person name="Hainaut M."/>
            <person name="Kuo R.C."/>
            <person name="LaButti K."/>
            <person name="Lindahl B.D."/>
            <person name="Lindquist E.A."/>
            <person name="Lipzen A."/>
            <person name="Khouja H.R."/>
            <person name="Magnuson J."/>
            <person name="Murat C."/>
            <person name="Ohm R.A."/>
            <person name="Singer S.W."/>
            <person name="Spatafora J.W."/>
            <person name="Wang M."/>
            <person name="Veneault-Fourrey C."/>
            <person name="Henrissat B."/>
            <person name="Grigoriev I.V."/>
            <person name="Martin F.M."/>
            <person name="Perotto S."/>
        </authorList>
    </citation>
    <scope>NUCLEOTIDE SEQUENCE [LARGE SCALE GENOMIC DNA]</scope>
    <source>
        <strain evidence="3 4">ATCC 22711</strain>
    </source>
</reference>
<dbReference type="GO" id="GO:0006508">
    <property type="term" value="P:proteolysis"/>
    <property type="evidence" value="ECO:0007669"/>
    <property type="project" value="UniProtKB-KW"/>
</dbReference>
<dbReference type="AlphaFoldDB" id="A0A2T3BG86"/>
<sequence length="143" mass="15852">MGAEERAQNLFIRYSGVLLKTASNGSFFMDITDFRDLGTIRAKSAENVKFKKRYLLEEVVPLLKDLEKSNIKTHLEYFISFHNQSRIAGAHRDSVNLGDPLNGRASGADDNGSGIITILEVLPVLLGSRGDLEGKAENTIEFH</sequence>
<keyword evidence="4" id="KW-1185">Reference proteome</keyword>
<accession>A0A2T3BG86</accession>
<keyword evidence="1" id="KW-0479">Metal-binding</keyword>
<organism evidence="3 4">
    <name type="scientific">Amorphotheca resinae ATCC 22711</name>
    <dbReference type="NCBI Taxonomy" id="857342"/>
    <lineage>
        <taxon>Eukaryota</taxon>
        <taxon>Fungi</taxon>
        <taxon>Dikarya</taxon>
        <taxon>Ascomycota</taxon>
        <taxon>Pezizomycotina</taxon>
        <taxon>Leotiomycetes</taxon>
        <taxon>Helotiales</taxon>
        <taxon>Amorphothecaceae</taxon>
        <taxon>Amorphotheca</taxon>
    </lineage>
</organism>
<dbReference type="SUPFAM" id="SSF53187">
    <property type="entry name" value="Zn-dependent exopeptidases"/>
    <property type="match status" value="1"/>
</dbReference>
<keyword evidence="1" id="KW-0378">Hydrolase</keyword>
<evidence type="ECO:0000259" key="2">
    <source>
        <dbReference type="Pfam" id="PF04389"/>
    </source>
</evidence>
<dbReference type="Pfam" id="PF04389">
    <property type="entry name" value="Peptidase_M28"/>
    <property type="match status" value="1"/>
</dbReference>
<evidence type="ECO:0000313" key="4">
    <source>
        <dbReference type="Proteomes" id="UP000241818"/>
    </source>
</evidence>
<dbReference type="EMBL" id="KZ679006">
    <property type="protein sequence ID" value="PSS28437.1"/>
    <property type="molecule type" value="Genomic_DNA"/>
</dbReference>
<dbReference type="STRING" id="857342.A0A2T3BG86"/>
<keyword evidence="1" id="KW-0645">Protease</keyword>
<feature type="domain" description="Peptidase M28" evidence="2">
    <location>
        <begin position="86"/>
        <end position="127"/>
    </location>
</feature>
<dbReference type="Gene3D" id="3.40.630.10">
    <property type="entry name" value="Zn peptidases"/>
    <property type="match status" value="1"/>
</dbReference>
<dbReference type="InParanoid" id="A0A2T3BG86"/>
<dbReference type="RefSeq" id="XP_024725962.1">
    <property type="nucleotide sequence ID" value="XM_024868558.1"/>
</dbReference>
<comment type="similarity">
    <text evidence="1">Belongs to the peptidase M28 family.</text>
</comment>
<keyword evidence="1" id="KW-0862">Zinc</keyword>
<dbReference type="Proteomes" id="UP000241818">
    <property type="component" value="Unassembled WGS sequence"/>
</dbReference>
<dbReference type="EC" id="3.4.-.-" evidence="1"/>
<dbReference type="OrthoDB" id="2214at2759"/>
<dbReference type="InterPro" id="IPR018247">
    <property type="entry name" value="EF_Hand_1_Ca_BS"/>
</dbReference>
<dbReference type="GO" id="GO:0008233">
    <property type="term" value="F:peptidase activity"/>
    <property type="evidence" value="ECO:0007669"/>
    <property type="project" value="UniProtKB-KW"/>
</dbReference>
<evidence type="ECO:0000256" key="1">
    <source>
        <dbReference type="RuleBase" id="RU361240"/>
    </source>
</evidence>
<protein>
    <recommendedName>
        <fullName evidence="1">Peptide hydrolase</fullName>
        <ecNumber evidence="1">3.4.-.-</ecNumber>
    </recommendedName>
</protein>
<dbReference type="GO" id="GO:0046872">
    <property type="term" value="F:metal ion binding"/>
    <property type="evidence" value="ECO:0007669"/>
    <property type="project" value="UniProtKB-KW"/>
</dbReference>